<sequence length="357" mass="39684">MEISKRDHLVFIVCIAAIAAAALAAIGYIQWSKLDEPVFTESFLEIGLPEVKMYDSETDAEVELKQDGLYYPLETGGEERPEIGIQPGSDRLMERFREDCEFQLKCITNIDDPIEIVGIAFDEAPELAARISGEPNVGSAGVWVYSGGNQSKSGVPYGRFTIKTMYITLGDENKEVFMDLIKNNKTLELNHATIYAYANNNNLTFKHVNIGRILLTPIKKEEAVLDRIAGTGIGDNEGIENTDTYIAKKDVHLVSVQSPLMEELQNSIQIEIGKTSYKDAAGLQWNKGDKISIKSRAKPPGAKAPGYFGYQLLPVVTLEDEDGNQYQMQISPMSYSNGDFGYTTAELRQYLRERGVI</sequence>
<reference evidence="1" key="1">
    <citation type="submission" date="2021-02" db="EMBL/GenBank/DDBJ databases">
        <title>Abyssanaerobacter marinus gen.nov., sp., nov, anaerobic bacterium isolated from the Onnuri vent field of Indian Ocean and suggestion of Mogibacteriaceae fam. nov., and proposal of reclassification of ambiguous this family's genus member.</title>
        <authorList>
            <person name="Kim Y.J."/>
            <person name="Yang J.-A."/>
        </authorList>
    </citation>
    <scope>NUCLEOTIDE SEQUENCE</scope>
    <source>
        <strain evidence="1">DSM 2634</strain>
    </source>
</reference>
<name>A0A939D8E5_CLOAM</name>
<evidence type="ECO:0000313" key="2">
    <source>
        <dbReference type="Proteomes" id="UP000664545"/>
    </source>
</evidence>
<gene>
    <name evidence="1" type="ORF">JYB65_06525</name>
</gene>
<evidence type="ECO:0000313" key="1">
    <source>
        <dbReference type="EMBL" id="MBN7773010.1"/>
    </source>
</evidence>
<dbReference type="EMBL" id="JAFJZZ010000002">
    <property type="protein sequence ID" value="MBN7773010.1"/>
    <property type="molecule type" value="Genomic_DNA"/>
</dbReference>
<accession>A0A939D8E5</accession>
<dbReference type="Proteomes" id="UP000664545">
    <property type="component" value="Unassembled WGS sequence"/>
</dbReference>
<dbReference type="AlphaFoldDB" id="A0A939D8E5"/>
<protein>
    <submittedName>
        <fullName evidence="1">Uncharacterized protein</fullName>
    </submittedName>
</protein>
<dbReference type="RefSeq" id="WP_206581854.1">
    <property type="nucleotide sequence ID" value="NZ_JAFJZZ010000002.1"/>
</dbReference>
<keyword evidence="2" id="KW-1185">Reference proteome</keyword>
<organism evidence="1 2">
    <name type="scientific">Clostridium aminobutyricum</name>
    <dbReference type="NCBI Taxonomy" id="33953"/>
    <lineage>
        <taxon>Bacteria</taxon>
        <taxon>Bacillati</taxon>
        <taxon>Bacillota</taxon>
        <taxon>Clostridia</taxon>
        <taxon>Eubacteriales</taxon>
        <taxon>Clostridiaceae</taxon>
        <taxon>Clostridium</taxon>
    </lineage>
</organism>
<comment type="caution">
    <text evidence="1">The sequence shown here is derived from an EMBL/GenBank/DDBJ whole genome shotgun (WGS) entry which is preliminary data.</text>
</comment>
<proteinExistence type="predicted"/>